<dbReference type="InterPro" id="IPR006913">
    <property type="entry name" value="CENP-V/GFA"/>
</dbReference>
<organism evidence="6 7">
    <name type="scientific">Penicillium malachiteum</name>
    <dbReference type="NCBI Taxonomy" id="1324776"/>
    <lineage>
        <taxon>Eukaryota</taxon>
        <taxon>Fungi</taxon>
        <taxon>Dikarya</taxon>
        <taxon>Ascomycota</taxon>
        <taxon>Pezizomycotina</taxon>
        <taxon>Eurotiomycetes</taxon>
        <taxon>Eurotiomycetidae</taxon>
        <taxon>Eurotiales</taxon>
        <taxon>Aspergillaceae</taxon>
        <taxon>Penicillium</taxon>
    </lineage>
</organism>
<dbReference type="PANTHER" id="PTHR33337:SF3">
    <property type="entry name" value="CENP-V_GFA DOMAIN-CONTAINING PROTEIN"/>
    <property type="match status" value="1"/>
</dbReference>
<dbReference type="AlphaFoldDB" id="A0AAD6HKK9"/>
<dbReference type="GO" id="GO:0046872">
    <property type="term" value="F:metal ion binding"/>
    <property type="evidence" value="ECO:0007669"/>
    <property type="project" value="UniProtKB-KW"/>
</dbReference>
<gene>
    <name evidence="6" type="ORF">N7493_006254</name>
</gene>
<sequence length="158" mass="17667">MGMKARCQCSKVQFTTSADKPLALYACHCTECRHQSSSAFGITAVFPYFELPESTSDLVGSYTRITLKGRHMECLFCKNCGARILHRFRDAMPSPGEQPKPTSTTNVKGGCLEGLDQEMMKSIVHIWTKHAIIKIPEGVQHWEEAPPFANPLERPPNQ</sequence>
<dbReference type="Pfam" id="PF04828">
    <property type="entry name" value="GFA"/>
    <property type="match status" value="1"/>
</dbReference>
<comment type="caution">
    <text evidence="6">The sequence shown here is derived from an EMBL/GenBank/DDBJ whole genome shotgun (WGS) entry which is preliminary data.</text>
</comment>
<keyword evidence="3" id="KW-0862">Zinc</keyword>
<dbReference type="Proteomes" id="UP001215712">
    <property type="component" value="Unassembled WGS sequence"/>
</dbReference>
<reference evidence="6" key="2">
    <citation type="submission" date="2023-01" db="EMBL/GenBank/DDBJ databases">
        <authorList>
            <person name="Petersen C."/>
        </authorList>
    </citation>
    <scope>NUCLEOTIDE SEQUENCE</scope>
    <source>
        <strain evidence="6">IBT 17514</strain>
    </source>
</reference>
<keyword evidence="4" id="KW-0456">Lyase</keyword>
<evidence type="ECO:0000256" key="4">
    <source>
        <dbReference type="ARBA" id="ARBA00023239"/>
    </source>
</evidence>
<dbReference type="PANTHER" id="PTHR33337">
    <property type="entry name" value="GFA DOMAIN-CONTAINING PROTEIN"/>
    <property type="match status" value="1"/>
</dbReference>
<dbReference type="GO" id="GO:0016846">
    <property type="term" value="F:carbon-sulfur lyase activity"/>
    <property type="evidence" value="ECO:0007669"/>
    <property type="project" value="InterPro"/>
</dbReference>
<dbReference type="EMBL" id="JAQJAN010000008">
    <property type="protein sequence ID" value="KAJ5724526.1"/>
    <property type="molecule type" value="Genomic_DNA"/>
</dbReference>
<evidence type="ECO:0000259" key="5">
    <source>
        <dbReference type="PROSITE" id="PS51891"/>
    </source>
</evidence>
<keyword evidence="2" id="KW-0479">Metal-binding</keyword>
<name>A0AAD6HKK9_9EURO</name>
<dbReference type="Gene3D" id="3.90.1590.10">
    <property type="entry name" value="glutathione-dependent formaldehyde- activating enzyme (gfa)"/>
    <property type="match status" value="1"/>
</dbReference>
<dbReference type="InterPro" id="IPR011057">
    <property type="entry name" value="Mss4-like_sf"/>
</dbReference>
<evidence type="ECO:0000256" key="3">
    <source>
        <dbReference type="ARBA" id="ARBA00022833"/>
    </source>
</evidence>
<accession>A0AAD6HKK9</accession>
<evidence type="ECO:0000313" key="6">
    <source>
        <dbReference type="EMBL" id="KAJ5724526.1"/>
    </source>
</evidence>
<comment type="similarity">
    <text evidence="1">Belongs to the Gfa family.</text>
</comment>
<feature type="domain" description="CENP-V/GFA" evidence="5">
    <location>
        <begin position="1"/>
        <end position="143"/>
    </location>
</feature>
<reference evidence="6" key="1">
    <citation type="journal article" date="2023" name="IMA Fungus">
        <title>Comparative genomic study of the Penicillium genus elucidates a diverse pangenome and 15 lateral gene transfer events.</title>
        <authorList>
            <person name="Petersen C."/>
            <person name="Sorensen T."/>
            <person name="Nielsen M.R."/>
            <person name="Sondergaard T.E."/>
            <person name="Sorensen J.L."/>
            <person name="Fitzpatrick D.A."/>
            <person name="Frisvad J.C."/>
            <person name="Nielsen K.L."/>
        </authorList>
    </citation>
    <scope>NUCLEOTIDE SEQUENCE</scope>
    <source>
        <strain evidence="6">IBT 17514</strain>
    </source>
</reference>
<proteinExistence type="inferred from homology"/>
<keyword evidence="7" id="KW-1185">Reference proteome</keyword>
<dbReference type="PROSITE" id="PS51891">
    <property type="entry name" value="CENP_V_GFA"/>
    <property type="match status" value="1"/>
</dbReference>
<evidence type="ECO:0000256" key="2">
    <source>
        <dbReference type="ARBA" id="ARBA00022723"/>
    </source>
</evidence>
<evidence type="ECO:0000256" key="1">
    <source>
        <dbReference type="ARBA" id="ARBA00005495"/>
    </source>
</evidence>
<evidence type="ECO:0000313" key="7">
    <source>
        <dbReference type="Proteomes" id="UP001215712"/>
    </source>
</evidence>
<dbReference type="SUPFAM" id="SSF51316">
    <property type="entry name" value="Mss4-like"/>
    <property type="match status" value="1"/>
</dbReference>
<protein>
    <recommendedName>
        <fullName evidence="5">CENP-V/GFA domain-containing protein</fullName>
    </recommendedName>
</protein>